<evidence type="ECO:0000256" key="3">
    <source>
        <dbReference type="ARBA" id="ARBA00022989"/>
    </source>
</evidence>
<protein>
    <submittedName>
        <fullName evidence="8">DUF887-domain-containing protein</fullName>
    </submittedName>
</protein>
<dbReference type="EMBL" id="KZ819385">
    <property type="protein sequence ID" value="PWN41933.1"/>
    <property type="molecule type" value="Genomic_DNA"/>
</dbReference>
<keyword evidence="4 5" id="KW-0472">Membrane</keyword>
<evidence type="ECO:0000256" key="6">
    <source>
        <dbReference type="SAM" id="Phobius"/>
    </source>
</evidence>
<dbReference type="STRING" id="1522189.A0A316VZR4"/>
<feature type="transmembrane region" description="Helical" evidence="6">
    <location>
        <begin position="63"/>
        <end position="86"/>
    </location>
</feature>
<evidence type="ECO:0000256" key="5">
    <source>
        <dbReference type="PROSITE-ProRule" id="PRU00205"/>
    </source>
</evidence>
<dbReference type="PANTHER" id="PTHR13439">
    <property type="entry name" value="CT120 PROTEIN"/>
    <property type="match status" value="1"/>
</dbReference>
<dbReference type="SMART" id="SM00724">
    <property type="entry name" value="TLC"/>
    <property type="match status" value="1"/>
</dbReference>
<evidence type="ECO:0000259" key="7">
    <source>
        <dbReference type="PROSITE" id="PS50922"/>
    </source>
</evidence>
<feature type="transmembrane region" description="Helical" evidence="6">
    <location>
        <begin position="138"/>
        <end position="157"/>
    </location>
</feature>
<dbReference type="GO" id="GO:0055088">
    <property type="term" value="P:lipid homeostasis"/>
    <property type="evidence" value="ECO:0007669"/>
    <property type="project" value="TreeGrafter"/>
</dbReference>
<evidence type="ECO:0000256" key="1">
    <source>
        <dbReference type="ARBA" id="ARBA00004141"/>
    </source>
</evidence>
<dbReference type="PROSITE" id="PS50922">
    <property type="entry name" value="TLC"/>
    <property type="match status" value="1"/>
</dbReference>
<evidence type="ECO:0000256" key="4">
    <source>
        <dbReference type="ARBA" id="ARBA00023136"/>
    </source>
</evidence>
<dbReference type="InterPro" id="IPR050846">
    <property type="entry name" value="TLCD"/>
</dbReference>
<gene>
    <name evidence="8" type="ORF">IE81DRAFT_323937</name>
</gene>
<dbReference type="OrthoDB" id="10266980at2759"/>
<evidence type="ECO:0000256" key="2">
    <source>
        <dbReference type="ARBA" id="ARBA00022692"/>
    </source>
</evidence>
<dbReference type="GO" id="GO:0016020">
    <property type="term" value="C:membrane"/>
    <property type="evidence" value="ECO:0007669"/>
    <property type="project" value="UniProtKB-SubCell"/>
</dbReference>
<name>A0A316VZR4_9BASI</name>
<dbReference type="AlphaFoldDB" id="A0A316VZR4"/>
<dbReference type="Proteomes" id="UP000245783">
    <property type="component" value="Unassembled WGS sequence"/>
</dbReference>
<keyword evidence="2 5" id="KW-0812">Transmembrane</keyword>
<accession>A0A316VZR4</accession>
<feature type="transmembrane region" description="Helical" evidence="6">
    <location>
        <begin position="163"/>
        <end position="181"/>
    </location>
</feature>
<feature type="domain" description="TLC" evidence="7">
    <location>
        <begin position="60"/>
        <end position="268"/>
    </location>
</feature>
<comment type="subcellular location">
    <subcellularLocation>
        <location evidence="1">Membrane</location>
        <topology evidence="1">Multi-pass membrane protein</topology>
    </subcellularLocation>
</comment>
<sequence>MTFDLAEWATPYAIQAGLPLLPAHLSTIIRSLALWTTLQLLSSLVSPYIFPNTYPKLKRSTRISWDVHFVALVHAAIITPLCGKVWWDVYQHGGLNGTHPLALRRVYGYTFEAGQVYAIAIGYFIWDTVVSILFDGPAFVAHGVVALTAFVLVYHPIFMYDGLGFLLWELSTPFLNIHWFLDKLGKTGSKIQLINAVFLLSTYVIARLTFGVYNSYSWFMNVNFPATPHVPPIPISYRVFYTLGNITLNSLNFIWFRAMIRAVQKRFTAAPADGSNKLDAKAIAEGKQGVQVGVTGKDDSQFEREAGVGKYSRPDIGSYGGEREARWRKVAKSAE</sequence>
<dbReference type="Pfam" id="PF03798">
    <property type="entry name" value="TRAM_LAG1_CLN8"/>
    <property type="match status" value="1"/>
</dbReference>
<dbReference type="RefSeq" id="XP_025369093.1">
    <property type="nucleotide sequence ID" value="XM_025514100.1"/>
</dbReference>
<proteinExistence type="predicted"/>
<keyword evidence="3 6" id="KW-1133">Transmembrane helix</keyword>
<feature type="transmembrane region" description="Helical" evidence="6">
    <location>
        <begin position="28"/>
        <end position="51"/>
    </location>
</feature>
<keyword evidence="9" id="KW-1185">Reference proteome</keyword>
<feature type="transmembrane region" description="Helical" evidence="6">
    <location>
        <begin position="193"/>
        <end position="215"/>
    </location>
</feature>
<evidence type="ECO:0000313" key="9">
    <source>
        <dbReference type="Proteomes" id="UP000245783"/>
    </source>
</evidence>
<feature type="transmembrane region" description="Helical" evidence="6">
    <location>
        <begin position="106"/>
        <end position="126"/>
    </location>
</feature>
<dbReference type="GeneID" id="37035970"/>
<evidence type="ECO:0000313" key="8">
    <source>
        <dbReference type="EMBL" id="PWN41933.1"/>
    </source>
</evidence>
<dbReference type="GO" id="GO:0005783">
    <property type="term" value="C:endoplasmic reticulum"/>
    <property type="evidence" value="ECO:0007669"/>
    <property type="project" value="TreeGrafter"/>
</dbReference>
<dbReference type="PANTHER" id="PTHR13439:SF0">
    <property type="entry name" value="TOPOISOMERASE I DAMAGE AFFECTED PROTEIN 4"/>
    <property type="match status" value="1"/>
</dbReference>
<organism evidence="8 9">
    <name type="scientific">Ceraceosorus guamensis</name>
    <dbReference type="NCBI Taxonomy" id="1522189"/>
    <lineage>
        <taxon>Eukaryota</taxon>
        <taxon>Fungi</taxon>
        <taxon>Dikarya</taxon>
        <taxon>Basidiomycota</taxon>
        <taxon>Ustilaginomycotina</taxon>
        <taxon>Exobasidiomycetes</taxon>
        <taxon>Ceraceosorales</taxon>
        <taxon>Ceraceosoraceae</taxon>
        <taxon>Ceraceosorus</taxon>
    </lineage>
</organism>
<reference evidence="8 9" key="1">
    <citation type="journal article" date="2018" name="Mol. Biol. Evol.">
        <title>Broad Genomic Sampling Reveals a Smut Pathogenic Ancestry of the Fungal Clade Ustilaginomycotina.</title>
        <authorList>
            <person name="Kijpornyongpan T."/>
            <person name="Mondo S.J."/>
            <person name="Barry K."/>
            <person name="Sandor L."/>
            <person name="Lee J."/>
            <person name="Lipzen A."/>
            <person name="Pangilinan J."/>
            <person name="LaButti K."/>
            <person name="Hainaut M."/>
            <person name="Henrissat B."/>
            <person name="Grigoriev I.V."/>
            <person name="Spatafora J.W."/>
            <person name="Aime M.C."/>
        </authorList>
    </citation>
    <scope>NUCLEOTIDE SEQUENCE [LARGE SCALE GENOMIC DNA]</scope>
    <source>
        <strain evidence="8 9">MCA 4658</strain>
    </source>
</reference>
<dbReference type="InterPro" id="IPR006634">
    <property type="entry name" value="TLC-dom"/>
</dbReference>
<feature type="transmembrane region" description="Helical" evidence="6">
    <location>
        <begin position="235"/>
        <end position="256"/>
    </location>
</feature>
<dbReference type="InParanoid" id="A0A316VZR4"/>
<dbReference type="FunCoup" id="A0A316VZR4">
    <property type="interactions" value="133"/>
</dbReference>